<dbReference type="GO" id="GO:0003688">
    <property type="term" value="F:DNA replication origin binding"/>
    <property type="evidence" value="ECO:0007669"/>
    <property type="project" value="TreeGrafter"/>
</dbReference>
<dbReference type="GO" id="GO:1902977">
    <property type="term" value="P:mitotic DNA replication preinitiation complex assembly"/>
    <property type="evidence" value="ECO:0007669"/>
    <property type="project" value="EnsemblFungi"/>
</dbReference>
<dbReference type="GO" id="GO:0003697">
    <property type="term" value="F:single-stranded DNA binding"/>
    <property type="evidence" value="ECO:0007669"/>
    <property type="project" value="TreeGrafter"/>
</dbReference>
<evidence type="ECO:0000256" key="5">
    <source>
        <dbReference type="ARBA" id="ARBA00023306"/>
    </source>
</evidence>
<keyword evidence="3" id="KW-0235">DNA replication</keyword>
<evidence type="ECO:0000313" key="7">
    <source>
        <dbReference type="EMBL" id="KPM34886.1"/>
    </source>
</evidence>
<feature type="compositionally biased region" description="Acidic residues" evidence="6">
    <location>
        <begin position="198"/>
        <end position="218"/>
    </location>
</feature>
<dbReference type="EMBL" id="LKCW01000293">
    <property type="protein sequence ID" value="KPM34886.1"/>
    <property type="molecule type" value="Genomic_DNA"/>
</dbReference>
<dbReference type="GO" id="GO:0000727">
    <property type="term" value="P:double-strand break repair via break-induced replication"/>
    <property type="evidence" value="ECO:0007669"/>
    <property type="project" value="TreeGrafter"/>
</dbReference>
<dbReference type="GO" id="GO:0003682">
    <property type="term" value="F:chromatin binding"/>
    <property type="evidence" value="ECO:0007669"/>
    <property type="project" value="EnsemblFungi"/>
</dbReference>
<comment type="caution">
    <text evidence="7">The sequence shown here is derived from an EMBL/GenBank/DDBJ whole genome shotgun (WGS) entry which is preliminary data.</text>
</comment>
<dbReference type="Proteomes" id="UP000050424">
    <property type="component" value="Unassembled WGS sequence"/>
</dbReference>
<evidence type="ECO:0000313" key="8">
    <source>
        <dbReference type="Proteomes" id="UP000050424"/>
    </source>
</evidence>
<evidence type="ECO:0000256" key="4">
    <source>
        <dbReference type="ARBA" id="ARBA00023242"/>
    </source>
</evidence>
<evidence type="ECO:0008006" key="9">
    <source>
        <dbReference type="Google" id="ProtNLM"/>
    </source>
</evidence>
<comment type="similarity">
    <text evidence="2">Belongs to the CDC45 family.</text>
</comment>
<feature type="compositionally biased region" description="Basic and acidic residues" evidence="6">
    <location>
        <begin position="744"/>
        <end position="785"/>
    </location>
</feature>
<reference evidence="7 8" key="1">
    <citation type="submission" date="2015-09" db="EMBL/GenBank/DDBJ databases">
        <title>Draft genome of a European isolate of the apple canker pathogen Neonectria ditissima.</title>
        <authorList>
            <person name="Gomez-Cortecero A."/>
            <person name="Harrison R.J."/>
            <person name="Armitage A.D."/>
        </authorList>
    </citation>
    <scope>NUCLEOTIDE SEQUENCE [LARGE SCALE GENOMIC DNA]</scope>
    <source>
        <strain evidence="7 8">R09/05</strain>
    </source>
</reference>
<dbReference type="GO" id="GO:0031261">
    <property type="term" value="C:DNA replication preinitiation complex"/>
    <property type="evidence" value="ECO:0007669"/>
    <property type="project" value="EnsemblFungi"/>
</dbReference>
<evidence type="ECO:0000256" key="3">
    <source>
        <dbReference type="ARBA" id="ARBA00022705"/>
    </source>
</evidence>
<dbReference type="GO" id="GO:0031573">
    <property type="term" value="P:mitotic intra-S DNA damage checkpoint signaling"/>
    <property type="evidence" value="ECO:0007669"/>
    <property type="project" value="EnsemblFungi"/>
</dbReference>
<dbReference type="AlphaFoldDB" id="A0A0P7AQU8"/>
<dbReference type="OrthoDB" id="10258882at2759"/>
<comment type="subcellular location">
    <subcellularLocation>
        <location evidence="1">Nucleus</location>
    </subcellularLocation>
</comment>
<feature type="compositionally biased region" description="Polar residues" evidence="6">
    <location>
        <begin position="142"/>
        <end position="152"/>
    </location>
</feature>
<protein>
    <recommendedName>
        <fullName evidence="9">Cell division control protein 45</fullName>
    </recommendedName>
</protein>
<organism evidence="7 8">
    <name type="scientific">Neonectria ditissima</name>
    <dbReference type="NCBI Taxonomy" id="78410"/>
    <lineage>
        <taxon>Eukaryota</taxon>
        <taxon>Fungi</taxon>
        <taxon>Dikarya</taxon>
        <taxon>Ascomycota</taxon>
        <taxon>Pezizomycotina</taxon>
        <taxon>Sordariomycetes</taxon>
        <taxon>Hypocreomycetidae</taxon>
        <taxon>Hypocreales</taxon>
        <taxon>Nectriaceae</taxon>
        <taxon>Neonectria</taxon>
    </lineage>
</organism>
<keyword evidence="4" id="KW-0539">Nucleus</keyword>
<keyword evidence="5" id="KW-0131">Cell cycle</keyword>
<dbReference type="PANTHER" id="PTHR10507">
    <property type="entry name" value="CDC45-RELATED PROTEIN"/>
    <property type="match status" value="1"/>
</dbReference>
<keyword evidence="8" id="KW-1185">Reference proteome</keyword>
<dbReference type="GO" id="GO:0000785">
    <property type="term" value="C:chromatin"/>
    <property type="evidence" value="ECO:0007669"/>
    <property type="project" value="EnsemblFungi"/>
</dbReference>
<name>A0A0P7AQU8_9HYPO</name>
<gene>
    <name evidence="7" type="ORF">AK830_g11695</name>
</gene>
<dbReference type="GO" id="GO:0006270">
    <property type="term" value="P:DNA replication initiation"/>
    <property type="evidence" value="ECO:0007669"/>
    <property type="project" value="InterPro"/>
</dbReference>
<dbReference type="InterPro" id="IPR003874">
    <property type="entry name" value="CDC45"/>
</dbReference>
<feature type="compositionally biased region" description="Acidic residues" evidence="6">
    <location>
        <begin position="786"/>
        <end position="812"/>
    </location>
</feature>
<feature type="region of interest" description="Disordered" evidence="6">
    <location>
        <begin position="196"/>
        <end position="317"/>
    </location>
</feature>
<dbReference type="PANTHER" id="PTHR10507:SF0">
    <property type="entry name" value="CELL DIVISION CONTROL PROTEIN 45 HOMOLOG"/>
    <property type="match status" value="1"/>
</dbReference>
<feature type="region of interest" description="Disordered" evidence="6">
    <location>
        <begin position="739"/>
        <end position="820"/>
    </location>
</feature>
<sequence length="869" mass="95994">MHLPRSLISNLYIHLQNTRHPLSPPVLILVALEPDALCACRVLTRLLKHDYIPHKIQPVAGYTDLEKAGKELVVPMMESQGGSGGVVVCLGVGGMVDLGPLLGLEPDGDDAPYSGVEVWVMDAHRPWNLGNVFGGFPLDPTTEASSSYQSRSPPGVDGGQITRSYKPGKGGIVVFDDGDIQDDLTAERKAYLALVDMPDLDDDNDEDLGETDDEDGEDDSRQESAHAGQKRKSWSDADEDEYSDDDRPRQRRRSNSVCKRPAVNEFPADKLQSSPIPESPQRPKPRGLISIREPDVGLSSDPVQPPSGAQAPAPPSARALRRRLLRIRQQNEAVLHKYYQVGSSFSEPLSSMMYSLASELGREDNDLLWLTIVGVTSMELYGRSSAGIAAPVRKSDRSRPSGWLGIRGAKIRQLLRDEVRRLNPPEFVNGRVVAEQTGVIPTTARNPEDTGIRLSPEPRFLLIRHWSLYDSMLHSPYLFSRLKTWSETGIKRLHKLLAKMGVSLAQCKQSYTHMDMMLKRELRAKLLKYGSLYNLDEMVPSVDTDGKDRAGAKDGWGFVRSWGWRATLSAQDVGVVIGALLEVGKHIHMADAAQTSTQVTREVEEEIEFAAQGEEFVGRFWEAYDALEDIDSLKAGLPTAQFLHRAIYRTGTSLINKKQIKHLRAFRMCVVKDGPDVALFAHPAALTKLSLWIGEALAEQERDNHGKLSHGGRGTPLVVASLNEKRGVYVVVGTGGGGGPDTTLLDREAAKQRKAEKDAKLKRKEESRRAKQKVREDKLAARRDAGDEELDTESEDSDGSDSEEDSDDDDEVEHERGYGLNKFGSAFQEVVSETSARVRIDSFEHCVVEVKKEDLGGFLESLSMKAVVG</sequence>
<feature type="region of interest" description="Disordered" evidence="6">
    <location>
        <begin position="141"/>
        <end position="176"/>
    </location>
</feature>
<evidence type="ECO:0000256" key="2">
    <source>
        <dbReference type="ARBA" id="ARBA00010727"/>
    </source>
</evidence>
<evidence type="ECO:0000256" key="1">
    <source>
        <dbReference type="ARBA" id="ARBA00004123"/>
    </source>
</evidence>
<dbReference type="STRING" id="78410.A0A0P7AQU8"/>
<dbReference type="Pfam" id="PF02724">
    <property type="entry name" value="CDC45"/>
    <property type="match status" value="1"/>
</dbReference>
<accession>A0A0P7AQU8</accession>
<evidence type="ECO:0000256" key="6">
    <source>
        <dbReference type="SAM" id="MobiDB-lite"/>
    </source>
</evidence>
<proteinExistence type="inferred from homology"/>